<evidence type="ECO:0000313" key="2">
    <source>
        <dbReference type="Proteomes" id="UP000438120"/>
    </source>
</evidence>
<proteinExistence type="predicted"/>
<dbReference type="SUPFAM" id="SSF47413">
    <property type="entry name" value="lambda repressor-like DNA-binding domains"/>
    <property type="match status" value="1"/>
</dbReference>
<comment type="caution">
    <text evidence="1">The sequence shown here is derived from an EMBL/GenBank/DDBJ whole genome shotgun (WGS) entry which is preliminary data.</text>
</comment>
<dbReference type="AlphaFoldDB" id="A0A6A8MFG0"/>
<protein>
    <submittedName>
        <fullName evidence="1">XRE family transcriptional regulator</fullName>
    </submittedName>
</protein>
<dbReference type="InterPro" id="IPR010982">
    <property type="entry name" value="Lambda_DNA-bd_dom_sf"/>
</dbReference>
<dbReference type="GO" id="GO:0003677">
    <property type="term" value="F:DNA binding"/>
    <property type="evidence" value="ECO:0007669"/>
    <property type="project" value="InterPro"/>
</dbReference>
<keyword evidence="2" id="KW-1185">Reference proteome</keyword>
<dbReference type="RefSeq" id="WP_326832014.1">
    <property type="nucleotide sequence ID" value="NZ_VUMX01000020.1"/>
</dbReference>
<evidence type="ECO:0000313" key="1">
    <source>
        <dbReference type="EMBL" id="MST87473.1"/>
    </source>
</evidence>
<organism evidence="1 2">
    <name type="scientific">Lactobacillus porci</name>
    <dbReference type="NCBI Taxonomy" id="2012477"/>
    <lineage>
        <taxon>Bacteria</taxon>
        <taxon>Bacillati</taxon>
        <taxon>Bacillota</taxon>
        <taxon>Bacilli</taxon>
        <taxon>Lactobacillales</taxon>
        <taxon>Lactobacillaceae</taxon>
        <taxon>Lactobacillus</taxon>
    </lineage>
</organism>
<sequence>MTIGEALKEEREKRGISKYKFSKGIIDRKFYGEVEDKNKNIGSEALVRLLFKHEIDIVNFFSKLETTYAPSNFKVLKNINRKMDIALMESNLSVAKECSDEILKIEGQSILWLRSQVAIASMEGKINSLPKMVIKKIDQELGKYENISTNFEAIRLFANTMMVMDINRVDYFMKIILSKVNKRKLTTIEEERMARLCDNFINLCKEKKYNSDNIEKSFNYLMGLKDIHFLIYKMVGKFNYAVLSENYEKANLIKRELKKLGYEEIAESLQI</sequence>
<gene>
    <name evidence="1" type="ORF">FYJ62_07465</name>
</gene>
<dbReference type="Proteomes" id="UP000438120">
    <property type="component" value="Unassembled WGS sequence"/>
</dbReference>
<name>A0A6A8MFG0_9LACO</name>
<dbReference type="EMBL" id="VUMX01000020">
    <property type="protein sequence ID" value="MST87473.1"/>
    <property type="molecule type" value="Genomic_DNA"/>
</dbReference>
<reference evidence="1 2" key="1">
    <citation type="submission" date="2019-08" db="EMBL/GenBank/DDBJ databases">
        <title>In-depth cultivation of the pig gut microbiome towards novel bacterial diversity and tailored functional studies.</title>
        <authorList>
            <person name="Wylensek D."/>
            <person name="Hitch T.C.A."/>
            <person name="Clavel T."/>
        </authorList>
    </citation>
    <scope>NUCLEOTIDE SEQUENCE [LARGE SCALE GENOMIC DNA]</scope>
    <source>
        <strain evidence="1 2">Bifido-178-WT-2B</strain>
    </source>
</reference>
<accession>A0A6A8MFG0</accession>